<feature type="coiled-coil region" evidence="1">
    <location>
        <begin position="64"/>
        <end position="91"/>
    </location>
</feature>
<evidence type="ECO:0000313" key="3">
    <source>
        <dbReference type="Proteomes" id="UP000287756"/>
    </source>
</evidence>
<proteinExistence type="predicted"/>
<protein>
    <submittedName>
        <fullName evidence="2">Uncharacterized protein</fullName>
    </submittedName>
</protein>
<evidence type="ECO:0000256" key="1">
    <source>
        <dbReference type="SAM" id="Coils"/>
    </source>
</evidence>
<gene>
    <name evidence="2" type="ORF">HLI_13135</name>
</gene>
<reference evidence="2 3" key="1">
    <citation type="submission" date="2018-01" db="EMBL/GenBank/DDBJ databases">
        <title>The whole genome sequencing and assembly of Halobacillus litoralis ERB031 strain.</title>
        <authorList>
            <person name="Lee S.-J."/>
            <person name="Park M.-K."/>
            <person name="Kim J.-Y."/>
            <person name="Lee Y.-J."/>
            <person name="Yi H."/>
            <person name="Bahn Y.-S."/>
            <person name="Kim J.F."/>
            <person name="Lee D.-W."/>
        </authorList>
    </citation>
    <scope>NUCLEOTIDE SEQUENCE [LARGE SCALE GENOMIC DNA]</scope>
    <source>
        <strain evidence="2 3">ERB 031</strain>
    </source>
</reference>
<dbReference type="KEGG" id="hli:HLI_13135"/>
<dbReference type="EMBL" id="CP026118">
    <property type="protein sequence ID" value="QAS53065.1"/>
    <property type="molecule type" value="Genomic_DNA"/>
</dbReference>
<dbReference type="OrthoDB" id="2721428at2"/>
<accession>A0A410MEH8</accession>
<organism evidence="2 3">
    <name type="scientific">Halobacillus litoralis</name>
    <dbReference type="NCBI Taxonomy" id="45668"/>
    <lineage>
        <taxon>Bacteria</taxon>
        <taxon>Bacillati</taxon>
        <taxon>Bacillota</taxon>
        <taxon>Bacilli</taxon>
        <taxon>Bacillales</taxon>
        <taxon>Bacillaceae</taxon>
        <taxon>Halobacillus</taxon>
    </lineage>
</organism>
<name>A0A410MEH8_9BACI</name>
<dbReference type="RefSeq" id="WP_128525343.1">
    <property type="nucleotide sequence ID" value="NZ_CP026118.1"/>
</dbReference>
<keyword evidence="1" id="KW-0175">Coiled coil</keyword>
<sequence>MTENEFEQFLSESFREGVYFRELRLSEKEVLSLKEHYPQASIQKTSEVNDAFSKSWYEINLMPIGKKSETLESIRNENTRLKRELESLRKLKK</sequence>
<dbReference type="AlphaFoldDB" id="A0A410MEH8"/>
<evidence type="ECO:0000313" key="2">
    <source>
        <dbReference type="EMBL" id="QAS53065.1"/>
    </source>
</evidence>
<dbReference type="Proteomes" id="UP000287756">
    <property type="component" value="Chromosome"/>
</dbReference>